<dbReference type="RefSeq" id="WP_245432078.1">
    <property type="nucleotide sequence ID" value="NZ_BAAAVY010000037.1"/>
</dbReference>
<keyword evidence="1" id="KW-0472">Membrane</keyword>
<keyword evidence="1" id="KW-0812">Transmembrane</keyword>
<name>A0A380WR37_AMIAI</name>
<organism evidence="2 3">
    <name type="scientific">Aminobacter aminovorans</name>
    <name type="common">Chelatobacter heintzii</name>
    <dbReference type="NCBI Taxonomy" id="83263"/>
    <lineage>
        <taxon>Bacteria</taxon>
        <taxon>Pseudomonadati</taxon>
        <taxon>Pseudomonadota</taxon>
        <taxon>Alphaproteobacteria</taxon>
        <taxon>Hyphomicrobiales</taxon>
        <taxon>Phyllobacteriaceae</taxon>
        <taxon>Aminobacter</taxon>
    </lineage>
</organism>
<feature type="transmembrane region" description="Helical" evidence="1">
    <location>
        <begin position="12"/>
        <end position="34"/>
    </location>
</feature>
<protein>
    <recommendedName>
        <fullName evidence="4">DUF4239 domain-containing protein</fullName>
    </recommendedName>
</protein>
<dbReference type="InterPro" id="IPR025333">
    <property type="entry name" value="DUF4239"/>
</dbReference>
<evidence type="ECO:0000313" key="2">
    <source>
        <dbReference type="EMBL" id="SUU91419.1"/>
    </source>
</evidence>
<sequence length="247" mass="26398">MDIFAWSPLVMTLPFIIVGGAAFFLGAGFLAFFARQAADNPLTMPVAAFVGTIATAWALSLGFTAADVWSVNSRASQVASEERSSMMRLAGMAKPEALASAELMAGLVAYNDAVVSMEWRNANRSPEQSVEQALQSIRLALIDLAKAGHPDPVIGQMVQDFDELQDARNSRLAIGTSSVNQLKWYLVLFLTMLSAIVVGAVHADRPHAGRKAILIFAVTAGVSLWILALHANPYVGVAQVTLGEVRL</sequence>
<evidence type="ECO:0000313" key="3">
    <source>
        <dbReference type="Proteomes" id="UP000254701"/>
    </source>
</evidence>
<feature type="transmembrane region" description="Helical" evidence="1">
    <location>
        <begin position="213"/>
        <end position="231"/>
    </location>
</feature>
<reference evidence="2 3" key="1">
    <citation type="submission" date="2018-06" db="EMBL/GenBank/DDBJ databases">
        <authorList>
            <consortium name="Pathogen Informatics"/>
            <person name="Doyle S."/>
        </authorList>
    </citation>
    <scope>NUCLEOTIDE SEQUENCE [LARGE SCALE GENOMIC DNA]</scope>
    <source>
        <strain evidence="2 3">NCTC10684</strain>
    </source>
</reference>
<keyword evidence="1" id="KW-1133">Transmembrane helix</keyword>
<feature type="transmembrane region" description="Helical" evidence="1">
    <location>
        <begin position="182"/>
        <end position="201"/>
    </location>
</feature>
<accession>A0A380WR37</accession>
<evidence type="ECO:0008006" key="4">
    <source>
        <dbReference type="Google" id="ProtNLM"/>
    </source>
</evidence>
<proteinExistence type="predicted"/>
<evidence type="ECO:0000256" key="1">
    <source>
        <dbReference type="SAM" id="Phobius"/>
    </source>
</evidence>
<dbReference type="Pfam" id="PF14023">
    <property type="entry name" value="Bestrophin-like"/>
    <property type="match status" value="1"/>
</dbReference>
<gene>
    <name evidence="2" type="ORF">NCTC10684_04685</name>
</gene>
<dbReference type="Proteomes" id="UP000254701">
    <property type="component" value="Unassembled WGS sequence"/>
</dbReference>
<dbReference type="AlphaFoldDB" id="A0A380WR37"/>
<dbReference type="EMBL" id="UFSM01000001">
    <property type="protein sequence ID" value="SUU91419.1"/>
    <property type="molecule type" value="Genomic_DNA"/>
</dbReference>
<feature type="transmembrane region" description="Helical" evidence="1">
    <location>
        <begin position="46"/>
        <end position="66"/>
    </location>
</feature>